<gene>
    <name evidence="3" type="ORF">SAMN05421686_107184</name>
</gene>
<feature type="compositionally biased region" description="Basic and acidic residues" evidence="1">
    <location>
        <begin position="283"/>
        <end position="301"/>
    </location>
</feature>
<evidence type="ECO:0008006" key="5">
    <source>
        <dbReference type="Google" id="ProtNLM"/>
    </source>
</evidence>
<name>A0A1N7NQ37_9GAMM</name>
<feature type="signal peptide" evidence="2">
    <location>
        <begin position="1"/>
        <end position="25"/>
    </location>
</feature>
<evidence type="ECO:0000313" key="3">
    <source>
        <dbReference type="EMBL" id="SIT00427.1"/>
    </source>
</evidence>
<keyword evidence="4" id="KW-1185">Reference proteome</keyword>
<dbReference type="RefSeq" id="WP_076516539.1">
    <property type="nucleotide sequence ID" value="NZ_FTOH01000007.1"/>
</dbReference>
<evidence type="ECO:0000313" key="4">
    <source>
        <dbReference type="Proteomes" id="UP000185639"/>
    </source>
</evidence>
<organism evidence="3 4">
    <name type="scientific">Thalassolituus maritimus</name>
    <dbReference type="NCBI Taxonomy" id="484498"/>
    <lineage>
        <taxon>Bacteria</taxon>
        <taxon>Pseudomonadati</taxon>
        <taxon>Pseudomonadota</taxon>
        <taxon>Gammaproteobacteria</taxon>
        <taxon>Oceanospirillales</taxon>
        <taxon>Oceanospirillaceae</taxon>
        <taxon>Thalassolituus</taxon>
    </lineage>
</organism>
<feature type="region of interest" description="Disordered" evidence="1">
    <location>
        <begin position="461"/>
        <end position="492"/>
    </location>
</feature>
<keyword evidence="2" id="KW-0732">Signal</keyword>
<proteinExistence type="predicted"/>
<dbReference type="Proteomes" id="UP000185639">
    <property type="component" value="Unassembled WGS sequence"/>
</dbReference>
<dbReference type="AlphaFoldDB" id="A0A1N7NQ37"/>
<sequence length="492" mass="51872">MRPLSIFSYSALFASIAIASGAAHAATQNINLSQPEALAGAVKIEKNSIVISRGGEYSLSGDSAGRSVVIDAGDEEITLLLNNAQLTSKQSAALHVKKSGDVTLRLAENTSNLIADSTGRVGSDEPQGALYSRADLRIEGAKGATLTVKGQREDAIVGKDDLDLRNLTLTVEAKDEGIRGKDSVDIRRSVVNIVAGGDAIKSDNLEREDKGFVNLEDSDVTLSAGDDGIMAANKVDIRGGNLRITQSYEAIEGRFVTIHSGNIEVNSKDDGFNVTIKKTAEEKAAEEAARQAARDSGERRGPGGPGGHGKAIDGLLSIQGGYIVIHASGDGFDSNGHAEMTGGTLIVNGPLGQGDGYIDVDGTFNLTGGTLIAHGSKGMAQTPSDTSSQPIMQINLDEALNKGDHFVITAADGEQLLDYVAPRNFQSLTYSSAQLKNGETYTVTVADKEIASMTLESVITKHGEAGRGPRGPRGERAWWQFRSDDERPPRPE</sequence>
<evidence type="ECO:0000256" key="2">
    <source>
        <dbReference type="SAM" id="SignalP"/>
    </source>
</evidence>
<accession>A0A1N7NQ37</accession>
<dbReference type="STRING" id="484498.SAMN05421686_107184"/>
<protein>
    <recommendedName>
        <fullName evidence="5">Carbohydrate-binding domain-containing protein</fullName>
    </recommendedName>
</protein>
<feature type="chain" id="PRO_5012998297" description="Carbohydrate-binding domain-containing protein" evidence="2">
    <location>
        <begin position="26"/>
        <end position="492"/>
    </location>
</feature>
<dbReference type="Pfam" id="PF14262">
    <property type="entry name" value="Cthe_2159"/>
    <property type="match status" value="1"/>
</dbReference>
<evidence type="ECO:0000256" key="1">
    <source>
        <dbReference type="SAM" id="MobiDB-lite"/>
    </source>
</evidence>
<dbReference type="OrthoDB" id="6116667at2"/>
<dbReference type="InterPro" id="IPR025584">
    <property type="entry name" value="Cthe_2159"/>
</dbReference>
<dbReference type="EMBL" id="FTOH01000007">
    <property type="protein sequence ID" value="SIT00427.1"/>
    <property type="molecule type" value="Genomic_DNA"/>
</dbReference>
<feature type="region of interest" description="Disordered" evidence="1">
    <location>
        <begin position="283"/>
        <end position="311"/>
    </location>
</feature>
<reference evidence="4" key="1">
    <citation type="submission" date="2017-01" db="EMBL/GenBank/DDBJ databases">
        <authorList>
            <person name="Varghese N."/>
            <person name="Submissions S."/>
        </authorList>
    </citation>
    <scope>NUCLEOTIDE SEQUENCE [LARGE SCALE GENOMIC DNA]</scope>
    <source>
        <strain evidence="4">DSM 24913</strain>
    </source>
</reference>